<keyword evidence="2" id="KW-1185">Reference proteome</keyword>
<proteinExistence type="predicted"/>
<dbReference type="RefSeq" id="WP_230843267.1">
    <property type="nucleotide sequence ID" value="NZ_CP063845.1"/>
</dbReference>
<protein>
    <submittedName>
        <fullName evidence="1">Uncharacterized protein</fullName>
    </submittedName>
</protein>
<evidence type="ECO:0000313" key="2">
    <source>
        <dbReference type="Proteomes" id="UP001054846"/>
    </source>
</evidence>
<gene>
    <name evidence="1" type="ORF">ISF26_07370</name>
</gene>
<organism evidence="1 2">
    <name type="scientific">Gloeobacter morelensis MG652769</name>
    <dbReference type="NCBI Taxonomy" id="2781736"/>
    <lineage>
        <taxon>Bacteria</taxon>
        <taxon>Bacillati</taxon>
        <taxon>Cyanobacteriota</taxon>
        <taxon>Cyanophyceae</taxon>
        <taxon>Gloeobacterales</taxon>
        <taxon>Gloeobacteraceae</taxon>
        <taxon>Gloeobacter</taxon>
        <taxon>Gloeobacter morelensis</taxon>
    </lineage>
</organism>
<dbReference type="EMBL" id="CP063845">
    <property type="protein sequence ID" value="UFP96024.1"/>
    <property type="molecule type" value="Genomic_DNA"/>
</dbReference>
<accession>A0ABY3PQV2</accession>
<sequence length="186" mass="21172">MSSFSLSIYTIRVASKSGQHVKLGEINGTSLRQLIEDHLTGARGTLSLSTGENKVIRVEQFEASENTFKGIIRTGKYGYESELIDSKDGKVTHKKKATEAELTPFYFLIFAPDKFDEGVVVLQRFENFGIRTILLSNLEKYFRDKVNGYYLRINPLISSKQLDHWLEGRLTKIRLTKFGLPKGDNF</sequence>
<evidence type="ECO:0000313" key="1">
    <source>
        <dbReference type="EMBL" id="UFP96024.1"/>
    </source>
</evidence>
<name>A0ABY3PQV2_9CYAN</name>
<dbReference type="Proteomes" id="UP001054846">
    <property type="component" value="Chromosome"/>
</dbReference>
<reference evidence="1 2" key="1">
    <citation type="journal article" date="2021" name="Genome Biol. Evol.">
        <title>Complete Genome Sequencing of a Novel Gloeobacter Species from a Waterfall Cave in Mexico.</title>
        <authorList>
            <person name="Saw J.H."/>
            <person name="Cardona T."/>
            <person name="Montejano G."/>
        </authorList>
    </citation>
    <scope>NUCLEOTIDE SEQUENCE [LARGE SCALE GENOMIC DNA]</scope>
    <source>
        <strain evidence="1">MG652769</strain>
    </source>
</reference>